<dbReference type="CDD" id="cd11304">
    <property type="entry name" value="Cadherin_repeat"/>
    <property type="match status" value="6"/>
</dbReference>
<dbReference type="STRING" id="864069.MicloDRAFT_00048250"/>
<gene>
    <name evidence="4" type="ORF">MicloDRAFT_00048250</name>
</gene>
<evidence type="ECO:0000256" key="1">
    <source>
        <dbReference type="ARBA" id="ARBA00022692"/>
    </source>
</evidence>
<dbReference type="GO" id="GO:0007156">
    <property type="term" value="P:homophilic cell adhesion via plasma membrane adhesion molecules"/>
    <property type="evidence" value="ECO:0007669"/>
    <property type="project" value="InterPro"/>
</dbReference>
<dbReference type="PROSITE" id="PS00330">
    <property type="entry name" value="HEMOLYSIN_CALCIUM"/>
    <property type="match status" value="2"/>
</dbReference>
<keyword evidence="5" id="KW-1185">Reference proteome</keyword>
<keyword evidence="2" id="KW-0472">Membrane</keyword>
<dbReference type="PATRIC" id="fig|864069.3.peg.5196"/>
<dbReference type="SUPFAM" id="SSF49313">
    <property type="entry name" value="Cadherin-like"/>
    <property type="match status" value="4"/>
</dbReference>
<dbReference type="RefSeq" id="WP_009764293.1">
    <property type="nucleotide sequence ID" value="NZ_CP141048.1"/>
</dbReference>
<evidence type="ECO:0000313" key="4">
    <source>
        <dbReference type="EMBL" id="EIM28243.1"/>
    </source>
</evidence>
<feature type="domain" description="Cadherin" evidence="3">
    <location>
        <begin position="647"/>
        <end position="747"/>
    </location>
</feature>
<feature type="domain" description="Cadherin" evidence="3">
    <location>
        <begin position="986"/>
        <end position="1090"/>
    </location>
</feature>
<feature type="domain" description="Cadherin" evidence="3">
    <location>
        <begin position="861"/>
        <end position="975"/>
    </location>
</feature>
<keyword evidence="2" id="KW-1133">Transmembrane helix</keyword>
<dbReference type="HOGENOM" id="CLU_244455_0_0_5"/>
<evidence type="ECO:0000313" key="5">
    <source>
        <dbReference type="Proteomes" id="UP000003947"/>
    </source>
</evidence>
<dbReference type="PANTHER" id="PTHR24026:SF126">
    <property type="entry name" value="PROTOCADHERIN FAT 4"/>
    <property type="match status" value="1"/>
</dbReference>
<proteinExistence type="predicted"/>
<evidence type="ECO:0000256" key="2">
    <source>
        <dbReference type="ARBA" id="ARBA00022989"/>
    </source>
</evidence>
<dbReference type="Pfam" id="PF00028">
    <property type="entry name" value="Cadherin"/>
    <property type="match status" value="2"/>
</dbReference>
<dbReference type="Gene3D" id="2.150.10.10">
    <property type="entry name" value="Serralysin-like metalloprotease, C-terminal"/>
    <property type="match status" value="1"/>
</dbReference>
<dbReference type="GO" id="GO:0005886">
    <property type="term" value="C:plasma membrane"/>
    <property type="evidence" value="ECO:0007669"/>
    <property type="project" value="UniProtKB-SubCell"/>
</dbReference>
<dbReference type="eggNOG" id="COG2931">
    <property type="taxonomic scope" value="Bacteria"/>
</dbReference>
<protein>
    <submittedName>
        <fullName evidence="4">Cadherin domain-containing protein</fullName>
    </submittedName>
</protein>
<name>I4YWA1_9HYPH</name>
<dbReference type="SUPFAM" id="SSF51120">
    <property type="entry name" value="beta-Roll"/>
    <property type="match status" value="1"/>
</dbReference>
<dbReference type="InterPro" id="IPR002126">
    <property type="entry name" value="Cadherin-like_dom"/>
</dbReference>
<sequence>MSQTISRVGVETVVATAAANFTPNYPSLSAFPPPAGGYIAVWQVDIAGQADIFYQRFDSNGVKIDADPRLVNTTTTGNQTAPSVAAFSDGRFVVVWEGAGPNGSGGQDAAGVYQRLFNADGSPATAEVNVSHVPALKQGSASITALPAAVGGGWIVTWQNMESDGNVDVIEQRYASNGQPAAGGFPQEFLVNTTAAGYQGNPEITALVNANDPFAGWVVTWQGNGTDDPTGIYQQRYGYSGDKIGSEIRVNLFTSGVQQNAVVSALPGGGWVVVWQDLDPDHKGIFQQVFDVNGNRLHPDDTRVGSVDASAVFIGEPCVTMLAGGRWVVTWTNNYDVLQQVFNADGTANGSEILVHNVSSGVQQLPSVAALPDGDWIVMWYGAGTGSANAGINGLFQQRFHLNNLAPEALTLAGATALTYSGVLGSNFDFGPLSAVDANGDTVFTYQIVDGSGNPTINSRVQIIGDASSGYRIALKDGVTLDSSNPQGRNFSFNVKVTDQGGASFVQLISFTGSTGNGIPGSIKVGGATALSIPELGTSGRDIGALSATDPDGVSALTYAIVDQGGNPLSSSPFEIVAAGAAGSYKLKLKAGVTLDREAYTNGAFTLYLRVTDSAGHTSVEPIAVTVENVVEGPTGITVLGPSSFPENDSSQVIQALMNVGGDSGSYTYTLVSTAAEGNTNPTATALAQLFAIDGQNLRKIGAFDHEAYAGGTFSFKIHAEMAGVPGTAFEQTIVITVTDVNEAPTSIDFGTPGHTAVRVSQSADAGDEIATLRGLDPDGDALEFTLVEGENSVVEVAGAFSISNGKLVVGAGGLGTFLGSQTLWIRAKDAGNLSKWQLVTVTVDPANEVPSAVKVAVGAEAPATAIAIAENGEAGRIIGVLSTTDEDAGQTHTYRIVDVNNAPTVNSPFEIVETAAGSGVFALKLKSGVVLDREQYNGGVTSVKIETTDSGSPAQSFIQDIVINVTNVVEAPTAVRVGGVTTLVLTENAVPIANFGGLAVQGGDQGLYTYSLVSTAGEGNTNPDAATLATLFAVTDDNNLRQTAVLNREDYANGTFTFKIRAEIAGTPGTAFEQTITVTLDNANEAPTAIDFGSAGAVTASVSRSAGGGRIIGQLHAVDEDLGDTHSYAIVTGNGTHAEVEPGGPFKIVDGRLVVDSASALQALGDQTAIWIKATDADGLSTWQEFTINLVTNTAPSDIVVTGGSVAEGAAIGTVIATLATTDQSGDTHTYDLVADASGGALPNAQHPLFKIENGSNQIILRSALDDAQVGTYDLWVRTTDSEGLTYIEKVTVTVTNVAEAPTDVRFASHPVSELAAAGTEVGSLTTIDPDLEGRYTYTLLEDAGGRFEIRGDKIVVGNGFLLDYEQKTQHSIKVRATDESGQSLDKTFVIHVADVDRETTVGSAAGDVFYGGALNDRLSGGFGGDCLFGGSGNDILSGDAGDDILAGGAGKDTLTGGKWNAADPNRDAFLFDVKVTKRDYKDHVDIVKDFQAKYDSLYFDDAAFSNATIAKYLKGKGASLDKPIAIKSGWFALGEAKQADDFFIAKKINAKTYRLYFDADGSGTKQKALEIATVTYDSSRKTGGEITYKDFFMV</sequence>
<dbReference type="InterPro" id="IPR001343">
    <property type="entry name" value="Hemolysn_Ca-bd"/>
</dbReference>
<dbReference type="InterPro" id="IPR018511">
    <property type="entry name" value="Hemolysin-typ_Ca-bd_CS"/>
</dbReference>
<feature type="domain" description="Cadherin" evidence="3">
    <location>
        <begin position="1313"/>
        <end position="1411"/>
    </location>
</feature>
<dbReference type="Proteomes" id="UP000003947">
    <property type="component" value="Unassembled WGS sequence"/>
</dbReference>
<dbReference type="PRINTS" id="PR00313">
    <property type="entry name" value="CABNDNGRPT"/>
</dbReference>
<dbReference type="EMBL" id="JH660645">
    <property type="protein sequence ID" value="EIM28243.1"/>
    <property type="molecule type" value="Genomic_DNA"/>
</dbReference>
<evidence type="ECO:0000259" key="3">
    <source>
        <dbReference type="PROSITE" id="PS50268"/>
    </source>
</evidence>
<accession>I4YWA1</accession>
<dbReference type="InterPro" id="IPR011049">
    <property type="entry name" value="Serralysin-like_metalloprot_C"/>
</dbReference>
<dbReference type="OrthoDB" id="8016394at2"/>
<reference evidence="4 5" key="1">
    <citation type="submission" date="2012-02" db="EMBL/GenBank/DDBJ databases">
        <title>Improved High-Quality Draft sequence of Microvirga sp. WSM3557.</title>
        <authorList>
            <consortium name="US DOE Joint Genome Institute"/>
            <person name="Lucas S."/>
            <person name="Han J."/>
            <person name="Lapidus A."/>
            <person name="Cheng J.-F."/>
            <person name="Goodwin L."/>
            <person name="Pitluck S."/>
            <person name="Peters L."/>
            <person name="Zhang X."/>
            <person name="Detter J.C."/>
            <person name="Han C."/>
            <person name="Tapia R."/>
            <person name="Land M."/>
            <person name="Hauser L."/>
            <person name="Kyrpides N."/>
            <person name="Ivanova N."/>
            <person name="Pagani I."/>
            <person name="Brau L."/>
            <person name="Yates R."/>
            <person name="O'Hara G."/>
            <person name="Rui T."/>
            <person name="Howieson J."/>
            <person name="Reeve W."/>
            <person name="Woyke T."/>
        </authorList>
    </citation>
    <scope>NUCLEOTIDE SEQUENCE [LARGE SCALE GENOMIC DNA]</scope>
    <source>
        <strain evidence="4 5">WSM3557</strain>
    </source>
</reference>
<dbReference type="GO" id="GO:0005509">
    <property type="term" value="F:calcium ion binding"/>
    <property type="evidence" value="ECO:0007669"/>
    <property type="project" value="InterPro"/>
</dbReference>
<dbReference type="Pfam" id="PF00353">
    <property type="entry name" value="HemolysinCabind"/>
    <property type="match status" value="1"/>
</dbReference>
<dbReference type="PANTHER" id="PTHR24026">
    <property type="entry name" value="FAT ATYPICAL CADHERIN-RELATED"/>
    <property type="match status" value="1"/>
</dbReference>
<dbReference type="PROSITE" id="PS50268">
    <property type="entry name" value="CADHERIN_2"/>
    <property type="match status" value="6"/>
</dbReference>
<feature type="domain" description="Cadherin" evidence="3">
    <location>
        <begin position="525"/>
        <end position="644"/>
    </location>
</feature>
<keyword evidence="1" id="KW-0812">Transmembrane</keyword>
<feature type="domain" description="Cadherin" evidence="3">
    <location>
        <begin position="1206"/>
        <end position="1314"/>
    </location>
</feature>
<organism evidence="4 5">
    <name type="scientific">Microvirga lotononidis</name>
    <dbReference type="NCBI Taxonomy" id="864069"/>
    <lineage>
        <taxon>Bacteria</taxon>
        <taxon>Pseudomonadati</taxon>
        <taxon>Pseudomonadota</taxon>
        <taxon>Alphaproteobacteria</taxon>
        <taxon>Hyphomicrobiales</taxon>
        <taxon>Methylobacteriaceae</taxon>
        <taxon>Microvirga</taxon>
    </lineage>
</organism>
<dbReference type="InterPro" id="IPR015919">
    <property type="entry name" value="Cadherin-like_sf"/>
</dbReference>
<dbReference type="SMART" id="SM00112">
    <property type="entry name" value="CA"/>
    <property type="match status" value="6"/>
</dbReference>
<dbReference type="Gene3D" id="2.60.40.60">
    <property type="entry name" value="Cadherins"/>
    <property type="match status" value="3"/>
</dbReference>